<dbReference type="AlphaFoldDB" id="A0A1M5CR73"/>
<dbReference type="PANTHER" id="PTHR30337">
    <property type="entry name" value="COMPONENT OF ATP-DEPENDENT DSDNA EXONUCLEASE"/>
    <property type="match status" value="1"/>
</dbReference>
<protein>
    <submittedName>
        <fullName evidence="3">DNA repair exonuclease SbcCD nuclease subunit</fullName>
    </submittedName>
</protein>
<name>A0A1M5CR73_9HYPH</name>
<gene>
    <name evidence="3" type="ORF">SAMN02745157_2434</name>
</gene>
<dbReference type="SUPFAM" id="SSF56300">
    <property type="entry name" value="Metallo-dependent phosphatases"/>
    <property type="match status" value="1"/>
</dbReference>
<dbReference type="Gene3D" id="3.60.21.10">
    <property type="match status" value="1"/>
</dbReference>
<dbReference type="PANTHER" id="PTHR30337:SF7">
    <property type="entry name" value="PHOSPHOESTERASE"/>
    <property type="match status" value="1"/>
</dbReference>
<feature type="domain" description="Calcineurin-like phosphoesterase" evidence="2">
    <location>
        <begin position="5"/>
        <end position="202"/>
    </location>
</feature>
<dbReference type="STRING" id="1122133.SAMN02745157_2434"/>
<dbReference type="EMBL" id="FQUP01000002">
    <property type="protein sequence ID" value="SHF57126.1"/>
    <property type="molecule type" value="Genomic_DNA"/>
</dbReference>
<keyword evidence="1" id="KW-0378">Hydrolase</keyword>
<evidence type="ECO:0000259" key="2">
    <source>
        <dbReference type="Pfam" id="PF00149"/>
    </source>
</evidence>
<dbReference type="CDD" id="cd00840">
    <property type="entry name" value="MPP_Mre11_N"/>
    <property type="match status" value="1"/>
</dbReference>
<sequence length="425" mass="45394">MAAYRFIHAADIHLDSPLRSLALRDADLAALIGDATRQAFVGIIDMALAERVDALVIAGDLYDGEQTSMKTARFLADQLRRLEEAGIRTFIIRGNHDALSKITQELVLPPGVKLYRGRAEAVGIERPRGEVPIVVHGLSFAKAQALESLLPGYRPPLADAVNIGVMHTSLAGAPGHDAYAPSSLADLQAHGFDYWALGHIHARVAHDGRSTVVMAGMPQGRDINEAGPKSVSLVTVLDDRSLRVEERLTSIAEFGRVRVDAAGIAEWPDLVAAIGRSLRTARVETRSPHLVTRVEITGATPLAWRMRRDADLLKAEADAAAAGLGETHVEKIVLAVDNPVLAGDGADPLVELARLVESDVLGAPAYRTMLGEWAGQLRGLLPPDLRDLLGADEETAARLMETLATDGIEDVLARLQADAPAGTGD</sequence>
<dbReference type="Pfam" id="PF00149">
    <property type="entry name" value="Metallophos"/>
    <property type="match status" value="1"/>
</dbReference>
<dbReference type="InterPro" id="IPR050535">
    <property type="entry name" value="DNA_Repair-Maintenance_Comp"/>
</dbReference>
<reference evidence="3 4" key="1">
    <citation type="submission" date="2016-11" db="EMBL/GenBank/DDBJ databases">
        <authorList>
            <person name="Jaros S."/>
            <person name="Januszkiewicz K."/>
            <person name="Wedrychowicz H."/>
        </authorList>
    </citation>
    <scope>NUCLEOTIDE SEQUENCE [LARGE SCALE GENOMIC DNA]</scope>
    <source>
        <strain evidence="3 4">DSM 19436</strain>
    </source>
</reference>
<proteinExistence type="predicted"/>
<organism evidence="3 4">
    <name type="scientific">Kaistia soli DSM 19436</name>
    <dbReference type="NCBI Taxonomy" id="1122133"/>
    <lineage>
        <taxon>Bacteria</taxon>
        <taxon>Pseudomonadati</taxon>
        <taxon>Pseudomonadota</taxon>
        <taxon>Alphaproteobacteria</taxon>
        <taxon>Hyphomicrobiales</taxon>
        <taxon>Kaistiaceae</taxon>
        <taxon>Kaistia</taxon>
    </lineage>
</organism>
<dbReference type="Proteomes" id="UP000184485">
    <property type="component" value="Unassembled WGS sequence"/>
</dbReference>
<evidence type="ECO:0000313" key="4">
    <source>
        <dbReference type="Proteomes" id="UP000184485"/>
    </source>
</evidence>
<keyword evidence="4" id="KW-1185">Reference proteome</keyword>
<dbReference type="InterPro" id="IPR041796">
    <property type="entry name" value="Mre11_N"/>
</dbReference>
<accession>A0A1M5CR73</accession>
<dbReference type="RefSeq" id="WP_073053126.1">
    <property type="nucleotide sequence ID" value="NZ_FQUP01000002.1"/>
</dbReference>
<dbReference type="InterPro" id="IPR029052">
    <property type="entry name" value="Metallo-depent_PP-like"/>
</dbReference>
<dbReference type="InterPro" id="IPR004843">
    <property type="entry name" value="Calcineurin-like_PHP"/>
</dbReference>
<keyword evidence="3" id="KW-0540">Nuclease</keyword>
<dbReference type="GO" id="GO:0004527">
    <property type="term" value="F:exonuclease activity"/>
    <property type="evidence" value="ECO:0007669"/>
    <property type="project" value="UniProtKB-KW"/>
</dbReference>
<evidence type="ECO:0000256" key="1">
    <source>
        <dbReference type="ARBA" id="ARBA00022801"/>
    </source>
</evidence>
<evidence type="ECO:0000313" key="3">
    <source>
        <dbReference type="EMBL" id="SHF57126.1"/>
    </source>
</evidence>
<dbReference type="OrthoDB" id="9773856at2"/>
<keyword evidence="3" id="KW-0269">Exonuclease</keyword>